<dbReference type="SMART" id="SM00708">
    <property type="entry name" value="PhBP"/>
    <property type="match status" value="1"/>
</dbReference>
<dbReference type="SMR" id="A0A8K1UB37"/>
<accession>A0A8K1UB37</accession>
<dbReference type="CDD" id="cd23992">
    <property type="entry name" value="PBP_GOBP"/>
    <property type="match status" value="1"/>
</dbReference>
<dbReference type="GO" id="GO:0005615">
    <property type="term" value="C:extracellular space"/>
    <property type="evidence" value="ECO:0007669"/>
    <property type="project" value="TreeGrafter"/>
</dbReference>
<organism evidence="2">
    <name type="scientific">Corcyra cephalonica</name>
    <name type="common">Rice moth</name>
    <dbReference type="NCBI Taxonomy" id="139036"/>
    <lineage>
        <taxon>Eukaryota</taxon>
        <taxon>Metazoa</taxon>
        <taxon>Ecdysozoa</taxon>
        <taxon>Arthropoda</taxon>
        <taxon>Hexapoda</taxon>
        <taxon>Insecta</taxon>
        <taxon>Pterygota</taxon>
        <taxon>Neoptera</taxon>
        <taxon>Endopterygota</taxon>
        <taxon>Lepidoptera</taxon>
        <taxon>Glossata</taxon>
        <taxon>Ditrysia</taxon>
        <taxon>Pyraloidea</taxon>
        <taxon>Pyralidae</taxon>
        <taxon>Galleriinae</taxon>
        <taxon>Corcyra</taxon>
    </lineage>
</organism>
<sequence length="134" mass="14899">MRYLVQAQTGDEVKQKYLKIIMECLKENPVAPAEIEQMKSGKIPESEQPKCLLACAYRKSGMMDSAGKLSIDGVKQVSQRYFANNPEKLKKSEEFIEACKSVNDEAVSDGDKGCERAALIFKCTVEKAPGFDLI</sequence>
<dbReference type="PANTHER" id="PTHR11857">
    <property type="entry name" value="ODORANT BINDING PROTEIN-RELATED"/>
    <property type="match status" value="1"/>
</dbReference>
<reference evidence="2" key="1">
    <citation type="submission" date="2020-08" db="EMBL/GenBank/DDBJ databases">
        <authorList>
            <person name="Li P."/>
        </authorList>
    </citation>
    <scope>NUCLEOTIDE SEQUENCE</scope>
    <source>
        <strain evidence="2">Cluster-10891.0</strain>
    </source>
</reference>
<name>A0A8K1UB37_CORCP</name>
<dbReference type="SUPFAM" id="SSF47565">
    <property type="entry name" value="Insect pheromone/odorant-binding proteins"/>
    <property type="match status" value="1"/>
</dbReference>
<dbReference type="Gene3D" id="1.10.238.20">
    <property type="entry name" value="Pheromone/general odorant binding protein domain"/>
    <property type="match status" value="1"/>
</dbReference>
<protein>
    <submittedName>
        <fullName evidence="2">Putative odorant binding protein 4</fullName>
    </submittedName>
</protein>
<dbReference type="GO" id="GO:0007608">
    <property type="term" value="P:sensory perception of smell"/>
    <property type="evidence" value="ECO:0007669"/>
    <property type="project" value="TreeGrafter"/>
</dbReference>
<dbReference type="AlphaFoldDB" id="A0A8K1UB37"/>
<keyword evidence="1" id="KW-0732">Signal</keyword>
<evidence type="ECO:0000313" key="2">
    <source>
        <dbReference type="EMBL" id="UDM59892.1"/>
    </source>
</evidence>
<dbReference type="EMBL" id="MT849326">
    <property type="protein sequence ID" value="UDM59892.1"/>
    <property type="molecule type" value="mRNA"/>
</dbReference>
<dbReference type="InterPro" id="IPR036728">
    <property type="entry name" value="PBP_GOBP_sf"/>
</dbReference>
<dbReference type="GO" id="GO:0005549">
    <property type="term" value="F:odorant binding"/>
    <property type="evidence" value="ECO:0007669"/>
    <property type="project" value="InterPro"/>
</dbReference>
<dbReference type="InterPro" id="IPR006170">
    <property type="entry name" value="PBP/GOBP"/>
</dbReference>
<evidence type="ECO:0000256" key="1">
    <source>
        <dbReference type="ARBA" id="ARBA00022729"/>
    </source>
</evidence>
<proteinExistence type="evidence at transcript level"/>
<dbReference type="Pfam" id="PF01395">
    <property type="entry name" value="PBP_GOBP"/>
    <property type="match status" value="1"/>
</dbReference>